<dbReference type="GO" id="GO:0004674">
    <property type="term" value="F:protein serine/threonine kinase activity"/>
    <property type="evidence" value="ECO:0007669"/>
    <property type="project" value="UniProtKB-KW"/>
</dbReference>
<dbReference type="Gramene" id="PRQ53015">
    <property type="protein sequence ID" value="PRQ53015"/>
    <property type="gene ID" value="RchiOBHm_Chr2g0161821"/>
</dbReference>
<proteinExistence type="predicted"/>
<keyword evidence="1" id="KW-0808">Transferase</keyword>
<accession>A0A2P6S2W6</accession>
<reference evidence="1 2" key="1">
    <citation type="journal article" date="2018" name="Nat. Genet.">
        <title>The Rosa genome provides new insights in the design of modern roses.</title>
        <authorList>
            <person name="Bendahmane M."/>
        </authorList>
    </citation>
    <scope>NUCLEOTIDE SEQUENCE [LARGE SCALE GENOMIC DNA]</scope>
    <source>
        <strain evidence="2">cv. Old Blush</strain>
    </source>
</reference>
<dbReference type="AlphaFoldDB" id="A0A2P6S2W6"/>
<organism evidence="1 2">
    <name type="scientific">Rosa chinensis</name>
    <name type="common">China rose</name>
    <dbReference type="NCBI Taxonomy" id="74649"/>
    <lineage>
        <taxon>Eukaryota</taxon>
        <taxon>Viridiplantae</taxon>
        <taxon>Streptophyta</taxon>
        <taxon>Embryophyta</taxon>
        <taxon>Tracheophyta</taxon>
        <taxon>Spermatophyta</taxon>
        <taxon>Magnoliopsida</taxon>
        <taxon>eudicotyledons</taxon>
        <taxon>Gunneridae</taxon>
        <taxon>Pentapetalae</taxon>
        <taxon>rosids</taxon>
        <taxon>fabids</taxon>
        <taxon>Rosales</taxon>
        <taxon>Rosaceae</taxon>
        <taxon>Rosoideae</taxon>
        <taxon>Rosoideae incertae sedis</taxon>
        <taxon>Rosa</taxon>
    </lineage>
</organism>
<keyword evidence="1" id="KW-0418">Kinase</keyword>
<comment type="caution">
    <text evidence="1">The sequence shown here is derived from an EMBL/GenBank/DDBJ whole genome shotgun (WGS) entry which is preliminary data.</text>
</comment>
<evidence type="ECO:0000313" key="2">
    <source>
        <dbReference type="Proteomes" id="UP000238479"/>
    </source>
</evidence>
<dbReference type="EMBL" id="PDCK01000040">
    <property type="protein sequence ID" value="PRQ53015.1"/>
    <property type="molecule type" value="Genomic_DNA"/>
</dbReference>
<dbReference type="EC" id="2.7.11.1" evidence="1"/>
<dbReference type="STRING" id="74649.A0A2P6S2W6"/>
<sequence>MTAAQALTHPWLRDERQAVLLDLVIHKMVKSYVRATPFRCAAMKALSKAMTEDDLYYLRAQFTLLEPKHGYVSLDNFRTIKTRKLNIAAPLDPAAFADAVVPDFIWIMLVIWNLLPRALNLQTLTSQDTVTSFFRLLSLGAVHNHAWT</sequence>
<name>A0A2P6S2W6_ROSCH</name>
<keyword evidence="1" id="KW-0723">Serine/threonine-protein kinase</keyword>
<dbReference type="Proteomes" id="UP000238479">
    <property type="component" value="Chromosome 2"/>
</dbReference>
<gene>
    <name evidence="1" type="ORF">RchiOBHm_Chr2g0161821</name>
</gene>
<evidence type="ECO:0000313" key="1">
    <source>
        <dbReference type="EMBL" id="PRQ53015.1"/>
    </source>
</evidence>
<protein>
    <submittedName>
        <fullName evidence="1">Putative non-specific serine/threonine protein kinase</fullName>
        <ecNumber evidence="1">2.7.11.1</ecNumber>
    </submittedName>
</protein>
<keyword evidence="2" id="KW-1185">Reference proteome</keyword>